<evidence type="ECO:0000313" key="3">
    <source>
        <dbReference type="EMBL" id="SKA05610.1"/>
    </source>
</evidence>
<dbReference type="OrthoDB" id="877489at2"/>
<evidence type="ECO:0000313" key="4">
    <source>
        <dbReference type="Proteomes" id="UP000190888"/>
    </source>
</evidence>
<dbReference type="STRING" id="413434.SAMN04488132_10912"/>
<keyword evidence="1" id="KW-0732">Signal</keyword>
<gene>
    <name evidence="3" type="ORF">SAMN04488132_10912</name>
</gene>
<dbReference type="InterPro" id="IPR021255">
    <property type="entry name" value="DUF2807"/>
</dbReference>
<name>A0A1T4QPC1_9BACT</name>
<feature type="signal peptide" evidence="1">
    <location>
        <begin position="1"/>
        <end position="20"/>
    </location>
</feature>
<dbReference type="AlphaFoldDB" id="A0A1T4QPC1"/>
<evidence type="ECO:0000259" key="2">
    <source>
        <dbReference type="Pfam" id="PF10988"/>
    </source>
</evidence>
<sequence length="220" mass="23912">MKRITLALICLLSITSFTYSQEKVVYGENAEKRSVDAFHGVETSAGIKVVLTKGSKEELVITASDAEIIPQVKTRVENGVLRVTRVQDDWKFWKKWKNWQITVYVSYKDIDQIKCSSGASVHASDLDLNRLAVKMNSGGTLKLSGKVQSLSVDGNSGAQFGSYDLVAENCKVDVDSGSGVNVTITKELSADASSGAFVRFKGEGLIRNIHVSSGGTVKRM</sequence>
<organism evidence="3 4">
    <name type="scientific">Sediminibacterium ginsengisoli</name>
    <dbReference type="NCBI Taxonomy" id="413434"/>
    <lineage>
        <taxon>Bacteria</taxon>
        <taxon>Pseudomonadati</taxon>
        <taxon>Bacteroidota</taxon>
        <taxon>Chitinophagia</taxon>
        <taxon>Chitinophagales</taxon>
        <taxon>Chitinophagaceae</taxon>
        <taxon>Sediminibacterium</taxon>
    </lineage>
</organism>
<dbReference type="Pfam" id="PF10988">
    <property type="entry name" value="DUF2807"/>
    <property type="match status" value="1"/>
</dbReference>
<dbReference type="Gene3D" id="2.160.20.120">
    <property type="match status" value="1"/>
</dbReference>
<proteinExistence type="predicted"/>
<dbReference type="Proteomes" id="UP000190888">
    <property type="component" value="Unassembled WGS sequence"/>
</dbReference>
<feature type="domain" description="Putative auto-transporter adhesin head GIN" evidence="2">
    <location>
        <begin position="37"/>
        <end position="203"/>
    </location>
</feature>
<evidence type="ECO:0000256" key="1">
    <source>
        <dbReference type="SAM" id="SignalP"/>
    </source>
</evidence>
<keyword evidence="4" id="KW-1185">Reference proteome</keyword>
<dbReference type="EMBL" id="FUWH01000009">
    <property type="protein sequence ID" value="SKA05610.1"/>
    <property type="molecule type" value="Genomic_DNA"/>
</dbReference>
<accession>A0A1T4QPC1</accession>
<feature type="chain" id="PRO_5010576953" evidence="1">
    <location>
        <begin position="21"/>
        <end position="220"/>
    </location>
</feature>
<protein>
    <submittedName>
        <fullName evidence="3">Putative auto-transporter adhesin, head GIN domain</fullName>
    </submittedName>
</protein>
<dbReference type="RefSeq" id="WP_078832122.1">
    <property type="nucleotide sequence ID" value="NZ_FUWH01000009.1"/>
</dbReference>
<reference evidence="3 4" key="1">
    <citation type="submission" date="2017-02" db="EMBL/GenBank/DDBJ databases">
        <authorList>
            <person name="Peterson S.W."/>
        </authorList>
    </citation>
    <scope>NUCLEOTIDE SEQUENCE [LARGE SCALE GENOMIC DNA]</scope>
    <source>
        <strain evidence="3 4">DSM 22335</strain>
    </source>
</reference>